<dbReference type="InterPro" id="IPR007502">
    <property type="entry name" value="Helicase-assoc_dom"/>
</dbReference>
<dbReference type="OMA" id="PLDPMMS"/>
<feature type="domain" description="Helicase C-terminal" evidence="11">
    <location>
        <begin position="336"/>
        <end position="513"/>
    </location>
</feature>
<organism evidence="12 13">
    <name type="scientific">Porphyridium purpureum</name>
    <name type="common">Red alga</name>
    <name type="synonym">Porphyridium cruentum</name>
    <dbReference type="NCBI Taxonomy" id="35688"/>
    <lineage>
        <taxon>Eukaryota</taxon>
        <taxon>Rhodophyta</taxon>
        <taxon>Bangiophyceae</taxon>
        <taxon>Porphyridiales</taxon>
        <taxon>Porphyridiaceae</taxon>
        <taxon>Porphyridium</taxon>
    </lineage>
</organism>
<evidence type="ECO:0000256" key="2">
    <source>
        <dbReference type="ARBA" id="ARBA00022664"/>
    </source>
</evidence>
<dbReference type="OrthoDB" id="10253254at2759"/>
<dbReference type="Pfam" id="PF07717">
    <property type="entry name" value="OB_NTP_bind"/>
    <property type="match status" value="1"/>
</dbReference>
<dbReference type="Pfam" id="PF04408">
    <property type="entry name" value="WHD_HA2"/>
    <property type="match status" value="1"/>
</dbReference>
<dbReference type="Pfam" id="PF00271">
    <property type="entry name" value="Helicase_C"/>
    <property type="match status" value="1"/>
</dbReference>
<dbReference type="PANTHER" id="PTHR18934:SF99">
    <property type="entry name" value="ATP-DEPENDENT RNA HELICASE DHX37-RELATED"/>
    <property type="match status" value="1"/>
</dbReference>
<evidence type="ECO:0000256" key="4">
    <source>
        <dbReference type="ARBA" id="ARBA00022801"/>
    </source>
</evidence>
<dbReference type="FunFam" id="3.40.50.300:FF:000007">
    <property type="entry name" value="Pre-mRNA-splicing factor ATP-dependent RNA helicase"/>
    <property type="match status" value="1"/>
</dbReference>
<dbReference type="InterPro" id="IPR027417">
    <property type="entry name" value="P-loop_NTPase"/>
</dbReference>
<evidence type="ECO:0000256" key="6">
    <source>
        <dbReference type="ARBA" id="ARBA00022840"/>
    </source>
</evidence>
<accession>A0A5J4Z1S2</accession>
<dbReference type="Proteomes" id="UP000324585">
    <property type="component" value="Unassembled WGS sequence"/>
</dbReference>
<dbReference type="GO" id="GO:0003723">
    <property type="term" value="F:RNA binding"/>
    <property type="evidence" value="ECO:0007669"/>
    <property type="project" value="TreeGrafter"/>
</dbReference>
<keyword evidence="13" id="KW-1185">Reference proteome</keyword>
<dbReference type="GO" id="GO:0003724">
    <property type="term" value="F:RNA helicase activity"/>
    <property type="evidence" value="ECO:0007669"/>
    <property type="project" value="UniProtKB-EC"/>
</dbReference>
<dbReference type="GO" id="GO:0016787">
    <property type="term" value="F:hydrolase activity"/>
    <property type="evidence" value="ECO:0007669"/>
    <property type="project" value="UniProtKB-KW"/>
</dbReference>
<protein>
    <recommendedName>
        <fullName evidence="1">RNA helicase</fullName>
        <ecNumber evidence="1">3.6.4.13</ecNumber>
    </recommendedName>
</protein>
<dbReference type="CDD" id="cd18791">
    <property type="entry name" value="SF2_C_RHA"/>
    <property type="match status" value="1"/>
</dbReference>
<sequence>MQDSSIDAPPGKRARTGHAETARTPTDKEPPVATTSASASSLRDVQYGTKKDYGFVHEVVRQGVSGMNVPSVLPSAKPQETLQERKGLSQNDAALAFDVKSELDQIPGCQDGTLFSEQSAQRTALLSDAASLPIAAYRSELMSLIEANPVVIVVGETGSGKSTQIPQFLLDSGRYKRVAVTQPRRVAAMSLAARVALERGVRLGAEVGFAVRFESKCRADTCLKFMTDGVLFREIVGDAELGAYDVVIVDEAHERSLATDLLLALIKDLVKFRWDARRNGESRATKLRLVVSSATLNAELFQRYFDNAPLVQIPGRRFPVDVLYAKEPQPDYVAAAVRTALHIHASMPLPGDVLIFLSGQNEIEAAAAELKEVQRAAGTALREMIITPVYSALPSEQQALIFARTPPNARKIVIATNIAETSVTIDGIVYVIDCGLTKVKTFQPKTRVESLQVAVASQAAATQRAGRAGRTQAGVCFRLYTKWSFENEMPPQSLSEMSRSELSAMVLMLKTLGIDDLVHFDFLEPPPTDALVAALELLFSLRALNATGELTEKGTKLAELPIDVRLGSAVLASDRLGCSLDMCKLAAVLTVSSSGSSGSGTFFVVPHRDSDAEQGRKKMAVASSMKRAFEAGGRIGFGGDPIALLNVYSQWEASGYSSQWCFDHFVHARSLRRARDVFKQLHEIVSKKLQIQSETGIESNSPPSSVVLRKALCCGYFPHACRLQRNGEYQTLGGAKRTVHIHPSSALYKAEQPPTWICYYELLHTTKLFVRGVFQVEVKWLQTVAPHVFAEALMQDTPKRHLSSRP</sequence>
<evidence type="ECO:0000256" key="5">
    <source>
        <dbReference type="ARBA" id="ARBA00022806"/>
    </source>
</evidence>
<keyword evidence="5 12" id="KW-0347">Helicase</keyword>
<dbReference type="AlphaFoldDB" id="A0A5J4Z1S2"/>
<keyword evidence="2" id="KW-0507">mRNA processing</keyword>
<evidence type="ECO:0000256" key="8">
    <source>
        <dbReference type="ARBA" id="ARBA00047984"/>
    </source>
</evidence>
<evidence type="ECO:0000313" key="12">
    <source>
        <dbReference type="EMBL" id="KAA8496833.1"/>
    </source>
</evidence>
<dbReference type="GO" id="GO:0005524">
    <property type="term" value="F:ATP binding"/>
    <property type="evidence" value="ECO:0007669"/>
    <property type="project" value="UniProtKB-KW"/>
</dbReference>
<keyword evidence="7" id="KW-0508">mRNA splicing</keyword>
<keyword evidence="4" id="KW-0378">Hydrolase</keyword>
<reference evidence="13" key="1">
    <citation type="journal article" date="2019" name="Nat. Commun.">
        <title>Expansion of phycobilisome linker gene families in mesophilic red algae.</title>
        <authorList>
            <person name="Lee J."/>
            <person name="Kim D."/>
            <person name="Bhattacharya D."/>
            <person name="Yoon H.S."/>
        </authorList>
    </citation>
    <scope>NUCLEOTIDE SEQUENCE [LARGE SCALE GENOMIC DNA]</scope>
    <source>
        <strain evidence="13">CCMP 1328</strain>
    </source>
</reference>
<dbReference type="Gene3D" id="1.20.120.1080">
    <property type="match status" value="1"/>
</dbReference>
<dbReference type="EMBL" id="VRMN01000002">
    <property type="protein sequence ID" value="KAA8496833.1"/>
    <property type="molecule type" value="Genomic_DNA"/>
</dbReference>
<dbReference type="GO" id="GO:0006397">
    <property type="term" value="P:mRNA processing"/>
    <property type="evidence" value="ECO:0007669"/>
    <property type="project" value="UniProtKB-KW"/>
</dbReference>
<evidence type="ECO:0000256" key="9">
    <source>
        <dbReference type="SAM" id="MobiDB-lite"/>
    </source>
</evidence>
<gene>
    <name evidence="12" type="ORF">FVE85_0562</name>
</gene>
<comment type="catalytic activity">
    <reaction evidence="8">
        <text>ATP + H2O = ADP + phosphate + H(+)</text>
        <dbReference type="Rhea" id="RHEA:13065"/>
        <dbReference type="ChEBI" id="CHEBI:15377"/>
        <dbReference type="ChEBI" id="CHEBI:15378"/>
        <dbReference type="ChEBI" id="CHEBI:30616"/>
        <dbReference type="ChEBI" id="CHEBI:43474"/>
        <dbReference type="ChEBI" id="CHEBI:456216"/>
        <dbReference type="EC" id="3.6.4.13"/>
    </reaction>
</comment>
<evidence type="ECO:0000259" key="10">
    <source>
        <dbReference type="PROSITE" id="PS51192"/>
    </source>
</evidence>
<dbReference type="SMART" id="SM00487">
    <property type="entry name" value="DEXDc"/>
    <property type="match status" value="1"/>
</dbReference>
<feature type="region of interest" description="Disordered" evidence="9">
    <location>
        <begin position="1"/>
        <end position="41"/>
    </location>
</feature>
<dbReference type="EC" id="3.6.4.13" evidence="1"/>
<keyword evidence="3" id="KW-0547">Nucleotide-binding</keyword>
<dbReference type="SMART" id="SM00847">
    <property type="entry name" value="HA2"/>
    <property type="match status" value="1"/>
</dbReference>
<dbReference type="PROSITE" id="PS51192">
    <property type="entry name" value="HELICASE_ATP_BIND_1"/>
    <property type="match status" value="1"/>
</dbReference>
<dbReference type="InterPro" id="IPR014001">
    <property type="entry name" value="Helicase_ATP-bd"/>
</dbReference>
<evidence type="ECO:0000313" key="13">
    <source>
        <dbReference type="Proteomes" id="UP000324585"/>
    </source>
</evidence>
<evidence type="ECO:0000256" key="3">
    <source>
        <dbReference type="ARBA" id="ARBA00022741"/>
    </source>
</evidence>
<keyword evidence="6" id="KW-0067">ATP-binding</keyword>
<evidence type="ECO:0000256" key="1">
    <source>
        <dbReference type="ARBA" id="ARBA00012552"/>
    </source>
</evidence>
<dbReference type="CDD" id="cd17917">
    <property type="entry name" value="DEXHc_RHA-like"/>
    <property type="match status" value="1"/>
</dbReference>
<comment type="caution">
    <text evidence="12">The sequence shown here is derived from an EMBL/GenBank/DDBJ whole genome shotgun (WGS) entry which is preliminary data.</text>
</comment>
<dbReference type="PANTHER" id="PTHR18934">
    <property type="entry name" value="ATP-DEPENDENT RNA HELICASE"/>
    <property type="match status" value="1"/>
</dbReference>
<feature type="domain" description="Helicase ATP-binding" evidence="10">
    <location>
        <begin position="142"/>
        <end position="314"/>
    </location>
</feature>
<dbReference type="InterPro" id="IPR011709">
    <property type="entry name" value="DEAD-box_helicase_OB_fold"/>
</dbReference>
<dbReference type="SUPFAM" id="SSF52540">
    <property type="entry name" value="P-loop containing nucleoside triphosphate hydrolases"/>
    <property type="match status" value="1"/>
</dbReference>
<dbReference type="Gene3D" id="3.40.50.300">
    <property type="entry name" value="P-loop containing nucleotide triphosphate hydrolases"/>
    <property type="match status" value="2"/>
</dbReference>
<evidence type="ECO:0000259" key="11">
    <source>
        <dbReference type="PROSITE" id="PS51194"/>
    </source>
</evidence>
<evidence type="ECO:0000256" key="7">
    <source>
        <dbReference type="ARBA" id="ARBA00023187"/>
    </source>
</evidence>
<dbReference type="InterPro" id="IPR048333">
    <property type="entry name" value="HA2_WH"/>
</dbReference>
<dbReference type="PROSITE" id="PS51194">
    <property type="entry name" value="HELICASE_CTER"/>
    <property type="match status" value="1"/>
</dbReference>
<proteinExistence type="predicted"/>
<name>A0A5J4Z1S2_PORPP</name>
<dbReference type="InterPro" id="IPR001650">
    <property type="entry name" value="Helicase_C-like"/>
</dbReference>
<feature type="compositionally biased region" description="Basic and acidic residues" evidence="9">
    <location>
        <begin position="17"/>
        <end position="30"/>
    </location>
</feature>
<dbReference type="GO" id="GO:0008380">
    <property type="term" value="P:RNA splicing"/>
    <property type="evidence" value="ECO:0007669"/>
    <property type="project" value="UniProtKB-KW"/>
</dbReference>
<dbReference type="SMART" id="SM00490">
    <property type="entry name" value="HELICc"/>
    <property type="match status" value="1"/>
</dbReference>